<feature type="domain" description="DUF58" evidence="1">
    <location>
        <begin position="194"/>
        <end position="353"/>
    </location>
</feature>
<sequence length="417" mass="46784">MNSKSNLVLLVLIALLLGALISRNGALALMALPFLVYLGVGRLTSPENPHLVARRSPDQARCSGQEPIPMTLKLENQGQAIPRLRFVEPMQEKMTLVNGIIDRCVYLPGGQSLELGYTFQASRGRYSWQAVEVVASDPFGLFEKTVQLPAAAQVVVLPAESSIVQLPLHAQHTLHAPGSNFSRQPGTGVDFWGVREYSPGDSLRWIDWQRVARHPGKLFSKEFEREEMADIGLLLDARAISNLKIGSKSLFEYSVEATAALARAYIRAGNRVSLLIFGGSMRYVYPGTGKVHLNRILDQLAACTGDGDETFNTLRYMPIRMFPSRSLMVLISPLQAKDLESLTRMRSEGYQVVVLAPDPVRFSALERRRSEVTPYAVRAARLERAALFWKIRRLGVQVMDWPVDRPFIRMRYREHRP</sequence>
<dbReference type="AlphaFoldDB" id="A0A0S7BKY1"/>
<proteinExistence type="predicted"/>
<name>A0A0S7BKY1_9CHLR</name>
<protein>
    <submittedName>
        <fullName evidence="2">Uncharacterized conserved protein</fullName>
    </submittedName>
</protein>
<dbReference type="STRING" id="360412.LARV_03524"/>
<dbReference type="Pfam" id="PF01882">
    <property type="entry name" value="DUF58"/>
    <property type="match status" value="1"/>
</dbReference>
<dbReference type="OrthoDB" id="9778037at2"/>
<keyword evidence="3" id="KW-1185">Reference proteome</keyword>
<organism evidence="2">
    <name type="scientific">Longilinea arvoryzae</name>
    <dbReference type="NCBI Taxonomy" id="360412"/>
    <lineage>
        <taxon>Bacteria</taxon>
        <taxon>Bacillati</taxon>
        <taxon>Chloroflexota</taxon>
        <taxon>Anaerolineae</taxon>
        <taxon>Anaerolineales</taxon>
        <taxon>Anaerolineaceae</taxon>
        <taxon>Longilinea</taxon>
    </lineage>
</organism>
<dbReference type="EMBL" id="DF967972">
    <property type="protein sequence ID" value="GAP15732.1"/>
    <property type="molecule type" value="Genomic_DNA"/>
</dbReference>
<evidence type="ECO:0000313" key="2">
    <source>
        <dbReference type="EMBL" id="GAP15732.1"/>
    </source>
</evidence>
<reference evidence="2" key="1">
    <citation type="submission" date="2015-07" db="EMBL/GenBank/DDBJ databases">
        <title>Draft Genome Sequences of Anaerolinea thermolimosa IMO-1, Bellilinea caldifistulae GOMI-1, Leptolinea tardivitalis YMTK-2, Levilinea saccharolytica KIBI-1,Longilinea arvoryzae KOME-1, Previously Described as Members of the Anaerolineaceae (Chloroflexi).</title>
        <authorList>
            <person name="Sekiguchi Y."/>
            <person name="Ohashi A."/>
            <person name="Matsuura N."/>
            <person name="Tourlousse M.D."/>
        </authorList>
    </citation>
    <scope>NUCLEOTIDE SEQUENCE [LARGE SCALE GENOMIC DNA]</scope>
    <source>
        <strain evidence="2">KOME-1</strain>
    </source>
</reference>
<evidence type="ECO:0000313" key="3">
    <source>
        <dbReference type="Proteomes" id="UP000055060"/>
    </source>
</evidence>
<dbReference type="PANTHER" id="PTHR33608">
    <property type="entry name" value="BLL2464 PROTEIN"/>
    <property type="match status" value="1"/>
</dbReference>
<dbReference type="RefSeq" id="WP_075074889.1">
    <property type="nucleotide sequence ID" value="NZ_DF967972.1"/>
</dbReference>
<evidence type="ECO:0000259" key="1">
    <source>
        <dbReference type="Pfam" id="PF01882"/>
    </source>
</evidence>
<dbReference type="Proteomes" id="UP000055060">
    <property type="component" value="Unassembled WGS sequence"/>
</dbReference>
<dbReference type="InterPro" id="IPR002881">
    <property type="entry name" value="DUF58"/>
</dbReference>
<accession>A0A0S7BKY1</accession>
<gene>
    <name evidence="2" type="ORF">LARV_03524</name>
</gene>
<dbReference type="PANTHER" id="PTHR33608:SF6">
    <property type="entry name" value="BLL2464 PROTEIN"/>
    <property type="match status" value="1"/>
</dbReference>